<comment type="similarity">
    <text evidence="2">Belongs to the polysaccharide synthase family.</text>
</comment>
<comment type="caution">
    <text evidence="11">The sequence shown here is derived from an EMBL/GenBank/DDBJ whole genome shotgun (WGS) entry which is preliminary data.</text>
</comment>
<dbReference type="SUPFAM" id="SSF51735">
    <property type="entry name" value="NAD(P)-binding Rossmann-fold domains"/>
    <property type="match status" value="1"/>
</dbReference>
<dbReference type="InterPro" id="IPR051203">
    <property type="entry name" value="Polysaccharide_Synthase-Rel"/>
</dbReference>
<gene>
    <name evidence="11" type="ORF">QUG98_15840</name>
</gene>
<evidence type="ECO:0000259" key="9">
    <source>
        <dbReference type="Pfam" id="PF02719"/>
    </source>
</evidence>
<dbReference type="PANTHER" id="PTHR43318:SF2">
    <property type="entry name" value="UDP-N-ACETYLGLUCOSAMINE 4,6-DEHYDRATASE (INVERTING)"/>
    <property type="match status" value="1"/>
</dbReference>
<dbReference type="EMBL" id="JAUCMM010000017">
    <property type="protein sequence ID" value="MDM7889925.1"/>
    <property type="molecule type" value="Genomic_DNA"/>
</dbReference>
<keyword evidence="6" id="KW-0413">Isomerase</keyword>
<evidence type="ECO:0000313" key="11">
    <source>
        <dbReference type="EMBL" id="MDM7889925.1"/>
    </source>
</evidence>
<dbReference type="CDD" id="cd05237">
    <property type="entry name" value="UDP_invert_4-6DH_SDR_e"/>
    <property type="match status" value="1"/>
</dbReference>
<dbReference type="Pfam" id="PF02719">
    <property type="entry name" value="Polysacc_synt_2"/>
    <property type="match status" value="1"/>
</dbReference>
<organism evidence="11 12">
    <name type="scientific">Curtobacterium subtropicum</name>
    <dbReference type="NCBI Taxonomy" id="3055138"/>
    <lineage>
        <taxon>Bacteria</taxon>
        <taxon>Bacillati</taxon>
        <taxon>Actinomycetota</taxon>
        <taxon>Actinomycetes</taxon>
        <taxon>Micrococcales</taxon>
        <taxon>Microbacteriaceae</taxon>
        <taxon>Curtobacterium</taxon>
    </lineage>
</organism>
<accession>A0ABT7TK24</accession>
<reference evidence="11 12" key="1">
    <citation type="submission" date="2023-06" db="EMBL/GenBank/DDBJ databases">
        <authorList>
            <person name="Feng G."/>
            <person name="Li J."/>
            <person name="Zhu H."/>
        </authorList>
    </citation>
    <scope>NUCLEOTIDE SEQUENCE [LARGE SCALE GENOMIC DNA]</scope>
    <source>
        <strain evidence="11 12">RHCJP20</strain>
    </source>
</reference>
<dbReference type="InterPro" id="IPR013692">
    <property type="entry name" value="CapD_C"/>
</dbReference>
<evidence type="ECO:0000256" key="6">
    <source>
        <dbReference type="ARBA" id="ARBA00023235"/>
    </source>
</evidence>
<dbReference type="Proteomes" id="UP001235720">
    <property type="component" value="Unassembled WGS sequence"/>
</dbReference>
<feature type="domain" description="Polysaccharide biosynthesis protein CapD-like" evidence="9">
    <location>
        <begin position="13"/>
        <end position="288"/>
    </location>
</feature>
<dbReference type="Pfam" id="PF08485">
    <property type="entry name" value="Polysacc_syn_2C"/>
    <property type="match status" value="1"/>
</dbReference>
<evidence type="ECO:0000256" key="7">
    <source>
        <dbReference type="ARBA" id="ARBA00031367"/>
    </source>
</evidence>
<name>A0ABT7TK24_9MICO</name>
<evidence type="ECO:0000256" key="8">
    <source>
        <dbReference type="ARBA" id="ARBA00033067"/>
    </source>
</evidence>
<keyword evidence="5" id="KW-0448">Lipopolysaccharide biosynthesis</keyword>
<comment type="catalytic activity">
    <reaction evidence="1">
        <text>UDP-alpha-D-glucose = UDP-alpha-D-galactose</text>
        <dbReference type="Rhea" id="RHEA:22168"/>
        <dbReference type="ChEBI" id="CHEBI:58885"/>
        <dbReference type="ChEBI" id="CHEBI:66914"/>
        <dbReference type="EC" id="5.1.3.2"/>
    </reaction>
</comment>
<sequence>MTFNTASLIGSRVLVTGGTGSFGKTVTRRLLARGVGEVRILSRDEAKQDQLRMELSDPRARFYLGDVREPESVSRAVRGVDHVFHAAALKQVPSCEFFPLEAVRTNVLGSQNVVAESVAAGVQSVVCLSTDKAVYPVNAMGISKALMEKVALSFGLNNHESDTIVSCVRYGNVMYSRGSVIPLFVDQIRRGQQLTITNPEMTRFMMSLDDSVDLVEHAFVHANQGDLFVKKAASCTIGDLARAIANLFGVTGDPFRVIGTRHAEKLSEALASREELSRAQDMGDYFRIPADIRDLNYSAYVDEGDPAQTDRVAYDSHFVDRLDVCGVEELLLSLPEIRAELARAGRTRIGLAA</sequence>
<evidence type="ECO:0000256" key="3">
    <source>
        <dbReference type="ARBA" id="ARBA00013189"/>
    </source>
</evidence>
<dbReference type="PANTHER" id="PTHR43318">
    <property type="entry name" value="UDP-N-ACETYLGLUCOSAMINE 4,6-DEHYDRATASE"/>
    <property type="match status" value="1"/>
</dbReference>
<dbReference type="RefSeq" id="WP_289471455.1">
    <property type="nucleotide sequence ID" value="NZ_JAUCMM010000017.1"/>
</dbReference>
<evidence type="ECO:0000256" key="1">
    <source>
        <dbReference type="ARBA" id="ARBA00000083"/>
    </source>
</evidence>
<evidence type="ECO:0000256" key="4">
    <source>
        <dbReference type="ARBA" id="ARBA00018569"/>
    </source>
</evidence>
<keyword evidence="12" id="KW-1185">Reference proteome</keyword>
<evidence type="ECO:0000259" key="10">
    <source>
        <dbReference type="Pfam" id="PF08485"/>
    </source>
</evidence>
<dbReference type="Gene3D" id="3.40.50.720">
    <property type="entry name" value="NAD(P)-binding Rossmann-like Domain"/>
    <property type="match status" value="1"/>
</dbReference>
<dbReference type="InterPro" id="IPR003869">
    <property type="entry name" value="Polysac_CapD-like"/>
</dbReference>
<evidence type="ECO:0000256" key="5">
    <source>
        <dbReference type="ARBA" id="ARBA00022985"/>
    </source>
</evidence>
<proteinExistence type="inferred from homology"/>
<dbReference type="InterPro" id="IPR036291">
    <property type="entry name" value="NAD(P)-bd_dom_sf"/>
</dbReference>
<evidence type="ECO:0000256" key="2">
    <source>
        <dbReference type="ARBA" id="ARBA00007430"/>
    </source>
</evidence>
<feature type="domain" description="UDP-glucose 4-epimerase CapD C-terminal" evidence="10">
    <location>
        <begin position="291"/>
        <end position="338"/>
    </location>
</feature>
<evidence type="ECO:0000313" key="12">
    <source>
        <dbReference type="Proteomes" id="UP001235720"/>
    </source>
</evidence>
<protein>
    <recommendedName>
        <fullName evidence="4">UDP-glucose 4-epimerase</fullName>
        <ecNumber evidence="3">5.1.3.2</ecNumber>
    </recommendedName>
    <alternativeName>
        <fullName evidence="8">Galactowaldenase</fullName>
    </alternativeName>
    <alternativeName>
        <fullName evidence="7">UDP-galactose 4-epimerase</fullName>
    </alternativeName>
</protein>
<dbReference type="EC" id="5.1.3.2" evidence="3"/>